<dbReference type="Proteomes" id="UP000827976">
    <property type="component" value="Chromosome 9"/>
</dbReference>
<comment type="caution">
    <text evidence="1">The sequence shown here is derived from an EMBL/GenBank/DDBJ whole genome shotgun (WGS) entry which is preliminary data.</text>
</comment>
<evidence type="ECO:0000313" key="2">
    <source>
        <dbReference type="Proteomes" id="UP000827976"/>
    </source>
</evidence>
<protein>
    <submittedName>
        <fullName evidence="1">Uncharacterized protein</fullName>
    </submittedName>
</protein>
<keyword evidence="2" id="KW-1185">Reference proteome</keyword>
<dbReference type="EMBL" id="CM037019">
    <property type="protein sequence ID" value="KAH7672365.1"/>
    <property type="molecule type" value="Genomic_DNA"/>
</dbReference>
<evidence type="ECO:0000313" key="1">
    <source>
        <dbReference type="EMBL" id="KAH7672365.1"/>
    </source>
</evidence>
<sequence>MGKSFYILNKPVGCCQVINASNLDAKIKALLIAMHSVRMENRQISRIFIISSDIIKVLNGSTNLTGQTTYGVTADLRHLLLSLGCPRVDCIPRNSSRVAQTHAYQGIKSVPISMFHIGMDMPRWLMKVIEDAGFNY</sequence>
<gene>
    <name evidence="1" type="ORF">IHE45_09G049900</name>
</gene>
<name>A0ACB7VEQ3_DIOAL</name>
<reference evidence="2" key="1">
    <citation type="journal article" date="2022" name="Nat. Commun.">
        <title>Chromosome evolution and the genetic basis of agronomically important traits in greater yam.</title>
        <authorList>
            <person name="Bredeson J.V."/>
            <person name="Lyons J.B."/>
            <person name="Oniyinde I.O."/>
            <person name="Okereke N.R."/>
            <person name="Kolade O."/>
            <person name="Nnabue I."/>
            <person name="Nwadili C.O."/>
            <person name="Hribova E."/>
            <person name="Parker M."/>
            <person name="Nwogha J."/>
            <person name="Shu S."/>
            <person name="Carlson J."/>
            <person name="Kariba R."/>
            <person name="Muthemba S."/>
            <person name="Knop K."/>
            <person name="Barton G.J."/>
            <person name="Sherwood A.V."/>
            <person name="Lopez-Montes A."/>
            <person name="Asiedu R."/>
            <person name="Jamnadass R."/>
            <person name="Muchugi A."/>
            <person name="Goodstein D."/>
            <person name="Egesi C.N."/>
            <person name="Featherston J."/>
            <person name="Asfaw A."/>
            <person name="Simpson G.G."/>
            <person name="Dolezel J."/>
            <person name="Hendre P.S."/>
            <person name="Van Deynze A."/>
            <person name="Kumar P.L."/>
            <person name="Obidiegwu J.E."/>
            <person name="Bhattacharjee R."/>
            <person name="Rokhsar D.S."/>
        </authorList>
    </citation>
    <scope>NUCLEOTIDE SEQUENCE [LARGE SCALE GENOMIC DNA]</scope>
    <source>
        <strain evidence="2">cv. TDa95/00328</strain>
    </source>
</reference>
<proteinExistence type="predicted"/>
<organism evidence="1 2">
    <name type="scientific">Dioscorea alata</name>
    <name type="common">Purple yam</name>
    <dbReference type="NCBI Taxonomy" id="55571"/>
    <lineage>
        <taxon>Eukaryota</taxon>
        <taxon>Viridiplantae</taxon>
        <taxon>Streptophyta</taxon>
        <taxon>Embryophyta</taxon>
        <taxon>Tracheophyta</taxon>
        <taxon>Spermatophyta</taxon>
        <taxon>Magnoliopsida</taxon>
        <taxon>Liliopsida</taxon>
        <taxon>Dioscoreales</taxon>
        <taxon>Dioscoreaceae</taxon>
        <taxon>Dioscorea</taxon>
    </lineage>
</organism>
<accession>A0ACB7VEQ3</accession>